<evidence type="ECO:0000256" key="6">
    <source>
        <dbReference type="PIRSR" id="PIRSR036894-2"/>
    </source>
</evidence>
<dbReference type="PATRIC" id="fig|1121318.3.peg.133"/>
<dbReference type="AlphaFoldDB" id="A0A0L6ZFA2"/>
<dbReference type="SUPFAM" id="SSF51182">
    <property type="entry name" value="RmlC-like cupins"/>
    <property type="match status" value="1"/>
</dbReference>
<keyword evidence="2 5" id="KW-0862">Zinc</keyword>
<proteinExistence type="predicted"/>
<reference evidence="10" key="1">
    <citation type="submission" date="2015-08" db="EMBL/GenBank/DDBJ databases">
        <title>Genome sequence of the strict anaerobe Clostridium homopropionicum LuHBu1 (DSM 5847T).</title>
        <authorList>
            <person name="Poehlein A."/>
            <person name="Beck M."/>
            <person name="Schiel-Bengelsdorf B."/>
            <person name="Bengelsdorf F.R."/>
            <person name="Daniel R."/>
            <person name="Duerre P."/>
        </authorList>
    </citation>
    <scope>NUCLEOTIDE SEQUENCE [LARGE SCALE GENOMIC DNA]</scope>
    <source>
        <strain evidence="10">DSM 5847</strain>
    </source>
</reference>
<dbReference type="InterPro" id="IPR014710">
    <property type="entry name" value="RmlC-like_jellyroll"/>
</dbReference>
<dbReference type="GO" id="GO:0008270">
    <property type="term" value="F:zinc ion binding"/>
    <property type="evidence" value="ECO:0007669"/>
    <property type="project" value="InterPro"/>
</dbReference>
<evidence type="ECO:0000259" key="7">
    <source>
        <dbReference type="Pfam" id="PF20511"/>
    </source>
</evidence>
<evidence type="ECO:0000256" key="2">
    <source>
        <dbReference type="ARBA" id="ARBA00022833"/>
    </source>
</evidence>
<dbReference type="Gene3D" id="2.60.120.10">
    <property type="entry name" value="Jelly Rolls"/>
    <property type="match status" value="2"/>
</dbReference>
<keyword evidence="9" id="KW-0413">Isomerase</keyword>
<organism evidence="9 10">
    <name type="scientific">Clostridium homopropionicum DSM 5847</name>
    <dbReference type="NCBI Taxonomy" id="1121318"/>
    <lineage>
        <taxon>Bacteria</taxon>
        <taxon>Bacillati</taxon>
        <taxon>Bacillota</taxon>
        <taxon>Clostridia</taxon>
        <taxon>Eubacteriales</taxon>
        <taxon>Clostridiaceae</taxon>
        <taxon>Clostridium</taxon>
    </lineage>
</organism>
<dbReference type="Pfam" id="PF20511">
    <property type="entry name" value="PMI_typeI_cat"/>
    <property type="match status" value="1"/>
</dbReference>
<evidence type="ECO:0000313" key="9">
    <source>
        <dbReference type="EMBL" id="KOA21463.1"/>
    </source>
</evidence>
<evidence type="ECO:0000259" key="8">
    <source>
        <dbReference type="Pfam" id="PF21621"/>
    </source>
</evidence>
<evidence type="ECO:0000256" key="5">
    <source>
        <dbReference type="PIRSR" id="PIRSR036894-1"/>
    </source>
</evidence>
<gene>
    <name evidence="9" type="primary">manA_1</name>
    <name evidence="9" type="ORF">CLHOM_01340</name>
</gene>
<dbReference type="PANTHER" id="PTHR42742:SF3">
    <property type="entry name" value="FRUCTOKINASE"/>
    <property type="match status" value="1"/>
</dbReference>
<dbReference type="PANTHER" id="PTHR42742">
    <property type="entry name" value="TRANSCRIPTIONAL REPRESSOR MPRA"/>
    <property type="match status" value="1"/>
</dbReference>
<dbReference type="RefSeq" id="WP_052219742.1">
    <property type="nucleotide sequence ID" value="NZ_LHUR01000005.1"/>
</dbReference>
<dbReference type="InterPro" id="IPR014628">
    <property type="entry name" value="Man6P_isomerase_Firm_short"/>
</dbReference>
<evidence type="ECO:0000256" key="1">
    <source>
        <dbReference type="ARBA" id="ARBA00022723"/>
    </source>
</evidence>
<feature type="domain" description="Mannose-6-phosphate isomerase cupin" evidence="8">
    <location>
        <begin position="230"/>
        <end position="314"/>
    </location>
</feature>
<feature type="binding site" evidence="5">
    <location>
        <position position="171"/>
    </location>
    <ligand>
        <name>Zn(2+)</name>
        <dbReference type="ChEBI" id="CHEBI:29105"/>
    </ligand>
</feature>
<sequence length="330" mass="37756">MYPLKFENIYFQKVWGGRKFEKIRDNLPEGNIGESWDISCHVNGKSKICNGIYKGETLENLISLKGEKILGTKMIKGAFPLLIKLIDAEDKLSIQVHPKNQDVKVEGESGKTELWYVMYAEKEAKIILGFKSGVEKKEIKEAIEKGQLEKLINEIPVSTGQVFYVRSGLIHAIGEGIIIAEIQQNSDTTFRIYDYNRGRELNTGRALEVLDVKLEGKESKGIKTLKDGYEKTYLCLCNEFSVELYEVKTCFKEYSDMERFYIFTCVQGNGKINYIIENNLTESMNIKLGDSIFIPAYLGEYSFQGNMKLLKSYVPDVEKVRKEILNHVET</sequence>
<dbReference type="InterPro" id="IPR051804">
    <property type="entry name" value="Carb_Metab_Reg_Kinase/Isom"/>
</dbReference>
<name>A0A0L6ZFA2_9CLOT</name>
<dbReference type="Proteomes" id="UP000037043">
    <property type="component" value="Unassembled WGS sequence"/>
</dbReference>
<dbReference type="STRING" id="36844.SAMN04488501_10590"/>
<keyword evidence="1 5" id="KW-0479">Metal-binding</keyword>
<dbReference type="InterPro" id="IPR011051">
    <property type="entry name" value="RmlC_Cupin_sf"/>
</dbReference>
<dbReference type="GO" id="GO:0004476">
    <property type="term" value="F:mannose-6-phosphate isomerase activity"/>
    <property type="evidence" value="ECO:0007669"/>
    <property type="project" value="InterPro"/>
</dbReference>
<dbReference type="GO" id="GO:0005975">
    <property type="term" value="P:carbohydrate metabolic process"/>
    <property type="evidence" value="ECO:0007669"/>
    <property type="project" value="InterPro"/>
</dbReference>
<feature type="domain" description="Phosphomannose isomerase type I catalytic" evidence="7">
    <location>
        <begin position="6"/>
        <end position="103"/>
    </location>
</feature>
<dbReference type="EMBL" id="LHUR01000005">
    <property type="protein sequence ID" value="KOA21463.1"/>
    <property type="molecule type" value="Genomic_DNA"/>
</dbReference>
<evidence type="ECO:0000313" key="10">
    <source>
        <dbReference type="Proteomes" id="UP000037043"/>
    </source>
</evidence>
<dbReference type="PIRSF" id="PIRSF036894">
    <property type="entry name" value="PMI_Firm_short"/>
    <property type="match status" value="1"/>
</dbReference>
<feature type="binding site" evidence="5">
    <location>
        <position position="113"/>
    </location>
    <ligand>
        <name>Zn(2+)</name>
        <dbReference type="ChEBI" id="CHEBI:29105"/>
    </ligand>
</feature>
<accession>A0A0L6ZFA2</accession>
<keyword evidence="10" id="KW-1185">Reference proteome</keyword>
<protein>
    <recommendedName>
        <fullName evidence="3">Phosphohexomutase</fullName>
    </recommendedName>
    <alternativeName>
        <fullName evidence="4">Phosphomannose isomerase</fullName>
    </alternativeName>
</protein>
<dbReference type="CDD" id="cd07010">
    <property type="entry name" value="cupin_PMI_type_I_N_bac"/>
    <property type="match status" value="1"/>
</dbReference>
<evidence type="ECO:0000256" key="3">
    <source>
        <dbReference type="ARBA" id="ARBA00029741"/>
    </source>
</evidence>
<comment type="caution">
    <text evidence="9">The sequence shown here is derived from an EMBL/GenBank/DDBJ whole genome shotgun (WGS) entry which is preliminary data.</text>
</comment>
<dbReference type="Pfam" id="PF21621">
    <property type="entry name" value="MPI_cupin_dom"/>
    <property type="match status" value="1"/>
</dbReference>
<evidence type="ECO:0000256" key="4">
    <source>
        <dbReference type="ARBA" id="ARBA00030762"/>
    </source>
</evidence>
<feature type="binding site" evidence="5">
    <location>
        <position position="97"/>
    </location>
    <ligand>
        <name>Zn(2+)</name>
        <dbReference type="ChEBI" id="CHEBI:29105"/>
    </ligand>
</feature>
<feature type="active site" evidence="6">
    <location>
        <position position="191"/>
    </location>
</feature>
<dbReference type="InterPro" id="IPR049071">
    <property type="entry name" value="MPI_cupin_dom"/>
</dbReference>
<comment type="cofactor">
    <cofactor evidence="5">
        <name>Zn(2+)</name>
        <dbReference type="ChEBI" id="CHEBI:29105"/>
    </cofactor>
    <text evidence="5">Binds 1 zinc ion per subunit.</text>
</comment>
<dbReference type="InterPro" id="IPR046457">
    <property type="entry name" value="PMI_typeI_cat"/>
</dbReference>